<dbReference type="Gene3D" id="2.60.40.10">
    <property type="entry name" value="Immunoglobulins"/>
    <property type="match status" value="1"/>
</dbReference>
<sequence>MRAFRVAIAGIAAIAATLAIPPSISLAAAADPPTAPYDAFTIDGAGNSWLSPAGQSYTVDDSASTFSLTTWNTGLWFQVTGGPLSVDAPILPPTGGTLGVGSYQTAATADADHAMFGLGVGSHGCDQEDGTLNITEYTVDDSGAVTALAATYSVDCDAEVLPVTGEIRWHSTKDYVAATQTPTNGFAFGNLDLGQTSAPKTVTVTATGSQPVHFQTASLGGKSGASFSLGADTCSNATLSYGDTCTVTITAKPVASGALQTDLVIPDDTAAGNRVIPVTATGVVGAAGTYFPLPPTRILDTRNGNGTPAGMLGVGGIIHLQVEGRGGVPANGVSAVVLNVTVTSGTVASFLTVWPEGSARPGVSNIDFPAGWTGANNTTVAIGSGGKVDIYNLTGRVTVIADVIGYYAKDDTNLSTQGVGGQLIPYEPQRLYDTREDAPTGAISGGSWDWFWLDFGELNGHIKALALNITAVNPATAGFLTAWNGQGDPPTGTSTLNYDPHKTVPNMTIVPTSVCHKTDDLPASCEGQTMFAVYNSAGSTDVLIDLFGAYADTTAKGGLRYRPVTPVRITDSRNGQGLNGALGSGATGTVTVPNTVVNNLTESVALNVTAVAPTVDTYLTLYPAGDTRPLSSNLDPAKGTTVANTANIPLGGVPGLYNRFSVYNHTGTINVLADVQGAFDVYPYTAVDGQLPPTDGVSPNTALKKQNDHLVTGIAHGTR</sequence>
<dbReference type="RefSeq" id="WP_345632063.1">
    <property type="nucleotide sequence ID" value="NZ_BAABJQ010000012.1"/>
</dbReference>
<keyword evidence="3" id="KW-1185">Reference proteome</keyword>
<evidence type="ECO:0000313" key="2">
    <source>
        <dbReference type="EMBL" id="GAA5189556.1"/>
    </source>
</evidence>
<dbReference type="Proteomes" id="UP001501570">
    <property type="component" value="Unassembled WGS sequence"/>
</dbReference>
<feature type="signal peptide" evidence="1">
    <location>
        <begin position="1"/>
        <end position="27"/>
    </location>
</feature>
<dbReference type="EMBL" id="BAABJQ010000012">
    <property type="protein sequence ID" value="GAA5189556.1"/>
    <property type="molecule type" value="Genomic_DNA"/>
</dbReference>
<organism evidence="2 3">
    <name type="scientific">Rugosimonospora acidiphila</name>
    <dbReference type="NCBI Taxonomy" id="556531"/>
    <lineage>
        <taxon>Bacteria</taxon>
        <taxon>Bacillati</taxon>
        <taxon>Actinomycetota</taxon>
        <taxon>Actinomycetes</taxon>
        <taxon>Micromonosporales</taxon>
        <taxon>Micromonosporaceae</taxon>
        <taxon>Rugosimonospora</taxon>
    </lineage>
</organism>
<feature type="chain" id="PRO_5046179282" description="Choice-of-anchor D domain-containing protein" evidence="1">
    <location>
        <begin position="28"/>
        <end position="719"/>
    </location>
</feature>
<evidence type="ECO:0008006" key="4">
    <source>
        <dbReference type="Google" id="ProtNLM"/>
    </source>
</evidence>
<reference evidence="3" key="1">
    <citation type="journal article" date="2019" name="Int. J. Syst. Evol. Microbiol.">
        <title>The Global Catalogue of Microorganisms (GCM) 10K type strain sequencing project: providing services to taxonomists for standard genome sequencing and annotation.</title>
        <authorList>
            <consortium name="The Broad Institute Genomics Platform"/>
            <consortium name="The Broad Institute Genome Sequencing Center for Infectious Disease"/>
            <person name="Wu L."/>
            <person name="Ma J."/>
        </authorList>
    </citation>
    <scope>NUCLEOTIDE SEQUENCE [LARGE SCALE GENOMIC DNA]</scope>
    <source>
        <strain evidence="3">JCM 18304</strain>
    </source>
</reference>
<gene>
    <name evidence="2" type="ORF">GCM10023322_42650</name>
</gene>
<keyword evidence="1" id="KW-0732">Signal</keyword>
<proteinExistence type="predicted"/>
<name>A0ABP9RZJ3_9ACTN</name>
<protein>
    <recommendedName>
        <fullName evidence="4">Choice-of-anchor D domain-containing protein</fullName>
    </recommendedName>
</protein>
<dbReference type="InterPro" id="IPR013783">
    <property type="entry name" value="Ig-like_fold"/>
</dbReference>
<comment type="caution">
    <text evidence="2">The sequence shown here is derived from an EMBL/GenBank/DDBJ whole genome shotgun (WGS) entry which is preliminary data.</text>
</comment>
<accession>A0ABP9RZJ3</accession>
<evidence type="ECO:0000313" key="3">
    <source>
        <dbReference type="Proteomes" id="UP001501570"/>
    </source>
</evidence>
<evidence type="ECO:0000256" key="1">
    <source>
        <dbReference type="SAM" id="SignalP"/>
    </source>
</evidence>